<dbReference type="Gene3D" id="1.10.287.80">
    <property type="entry name" value="ATP synthase, gamma subunit, helix hairpin domain"/>
    <property type="match status" value="1"/>
</dbReference>
<protein>
    <recommendedName>
        <fullName evidence="11">ATP synthase gamma chain</fullName>
    </recommendedName>
    <alternativeName>
        <fullName evidence="11">ATP synthase F1 sector gamma subunit</fullName>
    </alternativeName>
    <alternativeName>
        <fullName evidence="11">F-ATPase gamma subunit</fullName>
    </alternativeName>
</protein>
<evidence type="ECO:0000256" key="10">
    <source>
        <dbReference type="ARBA" id="ARBA00060385"/>
    </source>
</evidence>
<evidence type="ECO:0000256" key="2">
    <source>
        <dbReference type="ARBA" id="ARBA00004170"/>
    </source>
</evidence>
<dbReference type="RefSeq" id="WP_014854952.1">
    <property type="nucleotide sequence ID" value="NC_018178.1"/>
</dbReference>
<dbReference type="GO" id="GO:0005524">
    <property type="term" value="F:ATP binding"/>
    <property type="evidence" value="ECO:0007669"/>
    <property type="project" value="UniProtKB-UniRule"/>
</dbReference>
<gene>
    <name evidence="11" type="primary">atpG</name>
    <name evidence="12" type="ordered locus">MROS_0271</name>
</gene>
<dbReference type="GO" id="GO:0046933">
    <property type="term" value="F:proton-transporting ATP synthase activity, rotational mechanism"/>
    <property type="evidence" value="ECO:0007669"/>
    <property type="project" value="UniProtKB-UniRule"/>
</dbReference>
<dbReference type="STRING" id="1191523.MROS_0271"/>
<dbReference type="InterPro" id="IPR035968">
    <property type="entry name" value="ATP_synth_F1_ATPase_gsu"/>
</dbReference>
<dbReference type="Gene3D" id="3.40.1380.10">
    <property type="match status" value="1"/>
</dbReference>
<dbReference type="SUPFAM" id="SSF52943">
    <property type="entry name" value="ATP synthase (F1-ATPase), gamma subunit"/>
    <property type="match status" value="1"/>
</dbReference>
<keyword evidence="4 11" id="KW-0813">Transport</keyword>
<evidence type="ECO:0000256" key="7">
    <source>
        <dbReference type="ARBA" id="ARBA00023136"/>
    </source>
</evidence>
<dbReference type="eggNOG" id="COG0224">
    <property type="taxonomic scope" value="Bacteria"/>
</dbReference>
<evidence type="ECO:0000256" key="9">
    <source>
        <dbReference type="ARBA" id="ARBA00023310"/>
    </source>
</evidence>
<dbReference type="PRINTS" id="PR00126">
    <property type="entry name" value="ATPASEGAMMA"/>
</dbReference>
<dbReference type="Proteomes" id="UP000009011">
    <property type="component" value="Chromosome"/>
</dbReference>
<keyword evidence="7 11" id="KW-0472">Membrane</keyword>
<dbReference type="Pfam" id="PF00231">
    <property type="entry name" value="ATP-synt"/>
    <property type="match status" value="1"/>
</dbReference>
<evidence type="ECO:0000256" key="3">
    <source>
        <dbReference type="ARBA" id="ARBA00007681"/>
    </source>
</evidence>
<comment type="function">
    <text evidence="1 11">Produces ATP from ADP in the presence of a proton gradient across the membrane. The gamma chain is believed to be important in regulating ATPase activity and the flow of protons through the CF(0) complex.</text>
</comment>
<dbReference type="GO" id="GO:0005886">
    <property type="term" value="C:plasma membrane"/>
    <property type="evidence" value="ECO:0007669"/>
    <property type="project" value="UniProtKB-UniRule"/>
</dbReference>
<dbReference type="InterPro" id="IPR023632">
    <property type="entry name" value="ATP_synth_F1_gsu_CS"/>
</dbReference>
<dbReference type="EMBL" id="CP003557">
    <property type="protein sequence ID" value="AFN73515.1"/>
    <property type="molecule type" value="Genomic_DNA"/>
</dbReference>
<dbReference type="HAMAP" id="MF_00815">
    <property type="entry name" value="ATP_synth_gamma_bact"/>
    <property type="match status" value="1"/>
</dbReference>
<dbReference type="CDD" id="cd12151">
    <property type="entry name" value="F1-ATPase_gamma"/>
    <property type="match status" value="1"/>
</dbReference>
<sequence>MATLRDIKRRIVGVKSTQQITKAMKMVAAARLRRAQENIINARPYSRKISEVLSHLLNIEKNFSHPLLTERKVENVAFVVVTSDRGLCGSFNMNVIRTAEDLIHDDYKTYYDEGKLELYCVGKKGLDYFKKRNYNVAGAHPGIFSRLKFEFASGLIKELTHKFINGQIDRVVVVYNEFRSIIQQKTVAEQLLPITPFAEENHEVKAAEYIYEPDKSGIINSLLPKHLNSQMWKVLLESYAAELGARMTAMDMATENAKELIRSLQITYNKERQATITREIIEIVSGANALKEG</sequence>
<evidence type="ECO:0000256" key="11">
    <source>
        <dbReference type="HAMAP-Rule" id="MF_00815"/>
    </source>
</evidence>
<proteinExistence type="inferred from homology"/>
<keyword evidence="13" id="KW-1185">Reference proteome</keyword>
<keyword evidence="9 11" id="KW-0066">ATP synthesis</keyword>
<organism evidence="12 13">
    <name type="scientific">Melioribacter roseus (strain DSM 23840 / JCM 17771 / VKM B-2668 / P3M-2)</name>
    <dbReference type="NCBI Taxonomy" id="1191523"/>
    <lineage>
        <taxon>Bacteria</taxon>
        <taxon>Pseudomonadati</taxon>
        <taxon>Ignavibacteriota</taxon>
        <taxon>Ignavibacteria</taxon>
        <taxon>Ignavibacteriales</taxon>
        <taxon>Melioribacteraceae</taxon>
        <taxon>Melioribacter</taxon>
    </lineage>
</organism>
<dbReference type="PANTHER" id="PTHR11693:SF22">
    <property type="entry name" value="ATP SYNTHASE SUBUNIT GAMMA, MITOCHONDRIAL"/>
    <property type="match status" value="1"/>
</dbReference>
<evidence type="ECO:0000313" key="12">
    <source>
        <dbReference type="EMBL" id="AFN73515.1"/>
    </source>
</evidence>
<evidence type="ECO:0000256" key="4">
    <source>
        <dbReference type="ARBA" id="ARBA00022448"/>
    </source>
</evidence>
<evidence type="ECO:0000256" key="8">
    <source>
        <dbReference type="ARBA" id="ARBA00023196"/>
    </source>
</evidence>
<dbReference type="GO" id="GO:0009579">
    <property type="term" value="C:thylakoid"/>
    <property type="evidence" value="ECO:0007669"/>
    <property type="project" value="UniProtKB-SubCell"/>
</dbReference>
<dbReference type="GO" id="GO:0042777">
    <property type="term" value="P:proton motive force-driven plasma membrane ATP synthesis"/>
    <property type="evidence" value="ECO:0007669"/>
    <property type="project" value="UniProtKB-UniRule"/>
</dbReference>
<dbReference type="HOGENOM" id="CLU_050669_0_1_10"/>
<dbReference type="InterPro" id="IPR000131">
    <property type="entry name" value="ATP_synth_F1_gsu"/>
</dbReference>
<dbReference type="AlphaFoldDB" id="I6Z307"/>
<keyword evidence="5 11" id="KW-0375">Hydrogen ion transport</keyword>
<accession>I6Z307</accession>
<reference evidence="12 13" key="1">
    <citation type="journal article" date="2013" name="PLoS ONE">
        <title>Genomic analysis of Melioribacter roseus, facultatively anaerobic organotrophic bacterium representing a novel deep lineage within Bacteriodetes/Chlorobi group.</title>
        <authorList>
            <person name="Kadnikov V.V."/>
            <person name="Mardanov A.V."/>
            <person name="Podosokorskaya O.A."/>
            <person name="Gavrilov S.N."/>
            <person name="Kublanov I.V."/>
            <person name="Beletsky A.V."/>
            <person name="Bonch-Osmolovskaya E.A."/>
            <person name="Ravin N.V."/>
        </authorList>
    </citation>
    <scope>NUCLEOTIDE SEQUENCE [LARGE SCALE GENOMIC DNA]</scope>
    <source>
        <strain evidence="13">JCM 17771 / P3M-2</strain>
    </source>
</reference>
<comment type="similarity">
    <text evidence="3 11">Belongs to the ATPase gamma chain family.</text>
</comment>
<evidence type="ECO:0000313" key="13">
    <source>
        <dbReference type="Proteomes" id="UP000009011"/>
    </source>
</evidence>
<dbReference type="OrthoDB" id="9812769at2"/>
<evidence type="ECO:0000256" key="6">
    <source>
        <dbReference type="ARBA" id="ARBA00023065"/>
    </source>
</evidence>
<dbReference type="KEGG" id="mro:MROS_0271"/>
<keyword evidence="6 11" id="KW-0406">Ion transport</keyword>
<comment type="subunit">
    <text evidence="11">F-type ATPases have 2 components, CF(1) - the catalytic core - and CF(0) - the membrane proton channel. CF(1) has five subunits: alpha(3), beta(3), gamma(1), delta(1), epsilon(1). CF(0) has three main subunits: a, b and c.</text>
</comment>
<dbReference type="PANTHER" id="PTHR11693">
    <property type="entry name" value="ATP SYNTHASE GAMMA CHAIN"/>
    <property type="match status" value="1"/>
</dbReference>
<comment type="subcellular location">
    <subcellularLocation>
        <location evidence="2">Membrane</location>
        <topology evidence="2">Peripheral membrane protein</topology>
    </subcellularLocation>
    <subcellularLocation>
        <location evidence="10">Thylakoid</location>
    </subcellularLocation>
</comment>
<dbReference type="PATRIC" id="fig|1191523.3.peg.277"/>
<keyword evidence="8 11" id="KW-0139">CF(1)</keyword>
<evidence type="ECO:0000256" key="1">
    <source>
        <dbReference type="ARBA" id="ARBA00003456"/>
    </source>
</evidence>
<evidence type="ECO:0000256" key="5">
    <source>
        <dbReference type="ARBA" id="ARBA00022781"/>
    </source>
</evidence>
<dbReference type="NCBIfam" id="TIGR01146">
    <property type="entry name" value="ATPsyn_F1gamma"/>
    <property type="match status" value="1"/>
</dbReference>
<dbReference type="FunFam" id="1.10.287.80:FF:000003">
    <property type="entry name" value="ATP synthase gamma chain, chloroplastic"/>
    <property type="match status" value="1"/>
</dbReference>
<dbReference type="PROSITE" id="PS00153">
    <property type="entry name" value="ATPASE_GAMMA"/>
    <property type="match status" value="1"/>
</dbReference>
<dbReference type="GO" id="GO:0045259">
    <property type="term" value="C:proton-transporting ATP synthase complex"/>
    <property type="evidence" value="ECO:0007669"/>
    <property type="project" value="UniProtKB-KW"/>
</dbReference>
<name>I6Z307_MELRP</name>